<sequence>MQSPQPTAKIQLSGPVFIEAHYPKKKPKLRSFLRVEEYKRLHADTCESRFIATFSRRRKAGSRRGIFGRRECFLLFFFTVITGLRYLRLKALHSTLFGRNLVSRF</sequence>
<feature type="transmembrane region" description="Helical" evidence="1">
    <location>
        <begin position="66"/>
        <end position="87"/>
    </location>
</feature>
<evidence type="ECO:0000313" key="3">
    <source>
        <dbReference type="Proteomes" id="UP001497516"/>
    </source>
</evidence>
<name>A0AAV2GUH4_9ROSI</name>
<reference evidence="2 3" key="1">
    <citation type="submission" date="2024-04" db="EMBL/GenBank/DDBJ databases">
        <authorList>
            <person name="Fracassetti M."/>
        </authorList>
    </citation>
    <scope>NUCLEOTIDE SEQUENCE [LARGE SCALE GENOMIC DNA]</scope>
</reference>
<evidence type="ECO:0000256" key="1">
    <source>
        <dbReference type="SAM" id="Phobius"/>
    </source>
</evidence>
<dbReference type="EMBL" id="OZ034822">
    <property type="protein sequence ID" value="CAL1414359.1"/>
    <property type="molecule type" value="Genomic_DNA"/>
</dbReference>
<keyword evidence="1" id="KW-0472">Membrane</keyword>
<accession>A0AAV2GUH4</accession>
<dbReference type="AlphaFoldDB" id="A0AAV2GUH4"/>
<keyword evidence="1" id="KW-1133">Transmembrane helix</keyword>
<evidence type="ECO:0000313" key="2">
    <source>
        <dbReference type="EMBL" id="CAL1414359.1"/>
    </source>
</evidence>
<gene>
    <name evidence="2" type="ORF">LTRI10_LOCUS53523</name>
</gene>
<dbReference type="Proteomes" id="UP001497516">
    <property type="component" value="Chromosome 9"/>
</dbReference>
<organism evidence="2 3">
    <name type="scientific">Linum trigynum</name>
    <dbReference type="NCBI Taxonomy" id="586398"/>
    <lineage>
        <taxon>Eukaryota</taxon>
        <taxon>Viridiplantae</taxon>
        <taxon>Streptophyta</taxon>
        <taxon>Embryophyta</taxon>
        <taxon>Tracheophyta</taxon>
        <taxon>Spermatophyta</taxon>
        <taxon>Magnoliopsida</taxon>
        <taxon>eudicotyledons</taxon>
        <taxon>Gunneridae</taxon>
        <taxon>Pentapetalae</taxon>
        <taxon>rosids</taxon>
        <taxon>fabids</taxon>
        <taxon>Malpighiales</taxon>
        <taxon>Linaceae</taxon>
        <taxon>Linum</taxon>
    </lineage>
</organism>
<keyword evidence="1" id="KW-0812">Transmembrane</keyword>
<keyword evidence="3" id="KW-1185">Reference proteome</keyword>
<protein>
    <submittedName>
        <fullName evidence="2">Uncharacterized protein</fullName>
    </submittedName>
</protein>
<proteinExistence type="predicted"/>